<gene>
    <name evidence="8" type="ORF">JTE90_027004</name>
</gene>
<evidence type="ECO:0000256" key="5">
    <source>
        <dbReference type="ARBA" id="ARBA00023136"/>
    </source>
</evidence>
<dbReference type="GO" id="GO:0050909">
    <property type="term" value="P:sensory perception of taste"/>
    <property type="evidence" value="ECO:0007669"/>
    <property type="project" value="InterPro"/>
</dbReference>
<feature type="transmembrane region" description="Helical" evidence="7">
    <location>
        <begin position="82"/>
        <end position="102"/>
    </location>
</feature>
<evidence type="ECO:0000256" key="7">
    <source>
        <dbReference type="SAM" id="Phobius"/>
    </source>
</evidence>
<keyword evidence="9" id="KW-1185">Reference proteome</keyword>
<evidence type="ECO:0000256" key="4">
    <source>
        <dbReference type="ARBA" id="ARBA00022989"/>
    </source>
</evidence>
<evidence type="ECO:0000313" key="8">
    <source>
        <dbReference type="EMBL" id="KAG8193260.1"/>
    </source>
</evidence>
<accession>A0AAV6V944</accession>
<evidence type="ECO:0000256" key="6">
    <source>
        <dbReference type="ARBA" id="ARBA00023170"/>
    </source>
</evidence>
<keyword evidence="4 7" id="KW-1133">Transmembrane helix</keyword>
<keyword evidence="2" id="KW-1003">Cell membrane</keyword>
<dbReference type="GO" id="GO:0038023">
    <property type="term" value="F:signaling receptor activity"/>
    <property type="evidence" value="ECO:0007669"/>
    <property type="project" value="UniProtKB-ARBA"/>
</dbReference>
<feature type="transmembrane region" description="Helical" evidence="7">
    <location>
        <begin position="189"/>
        <end position="207"/>
    </location>
</feature>
<keyword evidence="5 7" id="KW-0472">Membrane</keyword>
<dbReference type="PANTHER" id="PTHR21421:SF29">
    <property type="entry name" value="GUSTATORY RECEPTOR 5A FOR TREHALOSE-RELATED"/>
    <property type="match status" value="1"/>
</dbReference>
<reference evidence="8 9" key="1">
    <citation type="journal article" date="2022" name="Nat. Ecol. Evol.">
        <title>A masculinizing supergene underlies an exaggerated male reproductive morph in a spider.</title>
        <authorList>
            <person name="Hendrickx F."/>
            <person name="De Corte Z."/>
            <person name="Sonet G."/>
            <person name="Van Belleghem S.M."/>
            <person name="Kostlbacher S."/>
            <person name="Vangestel C."/>
        </authorList>
    </citation>
    <scope>NUCLEOTIDE SEQUENCE [LARGE SCALE GENOMIC DNA]</scope>
    <source>
        <strain evidence="8">W744_W776</strain>
    </source>
</reference>
<dbReference type="Proteomes" id="UP000827092">
    <property type="component" value="Unassembled WGS sequence"/>
</dbReference>
<feature type="transmembrane region" description="Helical" evidence="7">
    <location>
        <begin position="144"/>
        <end position="169"/>
    </location>
</feature>
<evidence type="ECO:0000256" key="2">
    <source>
        <dbReference type="ARBA" id="ARBA00022475"/>
    </source>
</evidence>
<keyword evidence="6" id="KW-0675">Receptor</keyword>
<protein>
    <recommendedName>
        <fullName evidence="10">Gustatory receptor</fullName>
    </recommendedName>
</protein>
<name>A0AAV6V944_9ARAC</name>
<keyword evidence="3 7" id="KW-0812">Transmembrane</keyword>
<feature type="transmembrane region" description="Helical" evidence="7">
    <location>
        <begin position="254"/>
        <end position="273"/>
    </location>
</feature>
<evidence type="ECO:0000256" key="1">
    <source>
        <dbReference type="ARBA" id="ARBA00004651"/>
    </source>
</evidence>
<dbReference type="Pfam" id="PF08395">
    <property type="entry name" value="7tm_7"/>
    <property type="match status" value="1"/>
</dbReference>
<dbReference type="GO" id="GO:0005886">
    <property type="term" value="C:plasma membrane"/>
    <property type="evidence" value="ECO:0007669"/>
    <property type="project" value="UniProtKB-SubCell"/>
</dbReference>
<dbReference type="InterPro" id="IPR013604">
    <property type="entry name" value="7TM_chemorcpt"/>
</dbReference>
<dbReference type="EMBL" id="JAFNEN010000126">
    <property type="protein sequence ID" value="KAG8193260.1"/>
    <property type="molecule type" value="Genomic_DNA"/>
</dbReference>
<comment type="subcellular location">
    <subcellularLocation>
        <location evidence="1">Cell membrane</location>
        <topology evidence="1">Multi-pass membrane protein</topology>
    </subcellularLocation>
</comment>
<evidence type="ECO:0000313" key="9">
    <source>
        <dbReference type="Proteomes" id="UP000827092"/>
    </source>
</evidence>
<sequence>MQQFHLFVANYSYKPIKKRFTVLACICLVATIVQIVVSLEYLKAAGFLEGYSNDFQLGLNVTLKESPFFAIYPKTVFAVTVFYHHFTPVALCIFICSIYLTFKQSVKAFSDRIKSEQSKRSTDIDWCASSFNRMTEIMSKVEDLLSGVTLLMYGILMANQLCVITHCIISDMNSHPMSIIMESLLTIKNITVFFALTLTGCSVAEEMQVVCNEIRRLTSESRRDFEKVSLLMQNVSSTSLYFTAWKMFSLKRSLILTTASVMISYAMLLMQFAQQKTD</sequence>
<dbReference type="GO" id="GO:0051606">
    <property type="term" value="P:detection of stimulus"/>
    <property type="evidence" value="ECO:0007669"/>
    <property type="project" value="UniProtKB-ARBA"/>
</dbReference>
<proteinExistence type="predicted"/>
<comment type="caution">
    <text evidence="8">The sequence shown here is derived from an EMBL/GenBank/DDBJ whole genome shotgun (WGS) entry which is preliminary data.</text>
</comment>
<dbReference type="AlphaFoldDB" id="A0AAV6V944"/>
<evidence type="ECO:0008006" key="10">
    <source>
        <dbReference type="Google" id="ProtNLM"/>
    </source>
</evidence>
<dbReference type="PANTHER" id="PTHR21421">
    <property type="entry name" value="GUSTATORY RECEPTOR"/>
    <property type="match status" value="1"/>
</dbReference>
<organism evidence="8 9">
    <name type="scientific">Oedothorax gibbosus</name>
    <dbReference type="NCBI Taxonomy" id="931172"/>
    <lineage>
        <taxon>Eukaryota</taxon>
        <taxon>Metazoa</taxon>
        <taxon>Ecdysozoa</taxon>
        <taxon>Arthropoda</taxon>
        <taxon>Chelicerata</taxon>
        <taxon>Arachnida</taxon>
        <taxon>Araneae</taxon>
        <taxon>Araneomorphae</taxon>
        <taxon>Entelegynae</taxon>
        <taxon>Araneoidea</taxon>
        <taxon>Linyphiidae</taxon>
        <taxon>Erigoninae</taxon>
        <taxon>Oedothorax</taxon>
    </lineage>
</organism>
<evidence type="ECO:0000256" key="3">
    <source>
        <dbReference type="ARBA" id="ARBA00022692"/>
    </source>
</evidence>
<feature type="transmembrane region" description="Helical" evidence="7">
    <location>
        <begin position="20"/>
        <end position="42"/>
    </location>
</feature>